<evidence type="ECO:0000313" key="3">
    <source>
        <dbReference type="Proteomes" id="UP001501570"/>
    </source>
</evidence>
<sequence length="385" mass="39496">MLLAALRGHGAVTRAELAGLTALPKTTVAGVVNRLLTAGVVVERPVADRGRASRAGRPPMVLDLAEPAGFVAVLSLTHVGMRVAVASFDGVIRGRRDIPMDVLYAAGGVVGPGVRRLAEILVDAGVNAGQLDCAVIGVPAPFTRGAGSAMAPIREPSPEPVTQRRALLAGLRPDPAIELGDRLGVPASADNDANLAALGEAVFGAGRGVDNFVYLKVVDGVGVGLILNGRLYRGAQGLAGELAHVQVRDDGPWCACGGRGCLRSVVGFSMVAVLEPAYQRPVAFGEVLALVAAGDPGIRRILSDAGRRIGRVLADVCVVLNPEAIVVDGMLRAAAEPFLAGVRDAIERHTPNNIGQGVRLLAGELGEEAEILGAVALAGAELVDR</sequence>
<name>A0ABP9RTH5_9ACTN</name>
<dbReference type="Proteomes" id="UP001501570">
    <property type="component" value="Unassembled WGS sequence"/>
</dbReference>
<dbReference type="InterPro" id="IPR036390">
    <property type="entry name" value="WH_DNA-bd_sf"/>
</dbReference>
<dbReference type="EMBL" id="BAABJQ010000007">
    <property type="protein sequence ID" value="GAA5185523.1"/>
    <property type="molecule type" value="Genomic_DNA"/>
</dbReference>
<dbReference type="Pfam" id="PF00480">
    <property type="entry name" value="ROK"/>
    <property type="match status" value="1"/>
</dbReference>
<evidence type="ECO:0000256" key="1">
    <source>
        <dbReference type="ARBA" id="ARBA00006479"/>
    </source>
</evidence>
<dbReference type="Gene3D" id="3.30.420.40">
    <property type="match status" value="2"/>
</dbReference>
<dbReference type="SUPFAM" id="SSF46785">
    <property type="entry name" value="Winged helix' DNA-binding domain"/>
    <property type="match status" value="1"/>
</dbReference>
<comment type="caution">
    <text evidence="2">The sequence shown here is derived from an EMBL/GenBank/DDBJ whole genome shotgun (WGS) entry which is preliminary data.</text>
</comment>
<reference evidence="3" key="1">
    <citation type="journal article" date="2019" name="Int. J. Syst. Evol. Microbiol.">
        <title>The Global Catalogue of Microorganisms (GCM) 10K type strain sequencing project: providing services to taxonomists for standard genome sequencing and annotation.</title>
        <authorList>
            <consortium name="The Broad Institute Genomics Platform"/>
            <consortium name="The Broad Institute Genome Sequencing Center for Infectious Disease"/>
            <person name="Wu L."/>
            <person name="Ma J."/>
        </authorList>
    </citation>
    <scope>NUCLEOTIDE SEQUENCE [LARGE SCALE GENOMIC DNA]</scope>
    <source>
        <strain evidence="3">JCM 18304</strain>
    </source>
</reference>
<dbReference type="InterPro" id="IPR036388">
    <property type="entry name" value="WH-like_DNA-bd_sf"/>
</dbReference>
<gene>
    <name evidence="2" type="ORF">GCM10023322_29750</name>
</gene>
<proteinExistence type="inferred from homology"/>
<dbReference type="Gene3D" id="1.10.10.10">
    <property type="entry name" value="Winged helix-like DNA-binding domain superfamily/Winged helix DNA-binding domain"/>
    <property type="match status" value="1"/>
</dbReference>
<dbReference type="PANTHER" id="PTHR18964">
    <property type="entry name" value="ROK (REPRESSOR, ORF, KINASE) FAMILY"/>
    <property type="match status" value="1"/>
</dbReference>
<accession>A0ABP9RTH5</accession>
<dbReference type="InterPro" id="IPR000600">
    <property type="entry name" value="ROK"/>
</dbReference>
<organism evidence="2 3">
    <name type="scientific">Rugosimonospora acidiphila</name>
    <dbReference type="NCBI Taxonomy" id="556531"/>
    <lineage>
        <taxon>Bacteria</taxon>
        <taxon>Bacillati</taxon>
        <taxon>Actinomycetota</taxon>
        <taxon>Actinomycetes</taxon>
        <taxon>Micromonosporales</taxon>
        <taxon>Micromonosporaceae</taxon>
        <taxon>Rugosimonospora</taxon>
    </lineage>
</organism>
<dbReference type="SUPFAM" id="SSF53067">
    <property type="entry name" value="Actin-like ATPase domain"/>
    <property type="match status" value="2"/>
</dbReference>
<keyword evidence="3" id="KW-1185">Reference proteome</keyword>
<comment type="similarity">
    <text evidence="1">Belongs to the ROK (NagC/XylR) family.</text>
</comment>
<dbReference type="InterPro" id="IPR043129">
    <property type="entry name" value="ATPase_NBD"/>
</dbReference>
<evidence type="ECO:0000313" key="2">
    <source>
        <dbReference type="EMBL" id="GAA5185523.1"/>
    </source>
</evidence>
<dbReference type="PANTHER" id="PTHR18964:SF173">
    <property type="entry name" value="GLUCOKINASE"/>
    <property type="match status" value="1"/>
</dbReference>
<protein>
    <submittedName>
        <fullName evidence="2">ROK family transcriptional regulator</fullName>
    </submittedName>
</protein>